<reference evidence="1" key="1">
    <citation type="submission" date="2012-05" db="EMBL/GenBank/DDBJ databases">
        <authorList>
            <person name="Krishnakumar V."/>
            <person name="Cheung F."/>
            <person name="Xiao Y."/>
            <person name="Chan A."/>
            <person name="Moskal W.A."/>
            <person name="Town C.D."/>
        </authorList>
    </citation>
    <scope>NUCLEOTIDE SEQUENCE</scope>
</reference>
<dbReference type="EMBL" id="BT141667">
    <property type="protein sequence ID" value="AFK41461.1"/>
    <property type="molecule type" value="mRNA"/>
</dbReference>
<protein>
    <submittedName>
        <fullName evidence="1">Uncharacterized protein</fullName>
    </submittedName>
</protein>
<evidence type="ECO:0000313" key="1">
    <source>
        <dbReference type="EMBL" id="AFK41461.1"/>
    </source>
</evidence>
<sequence length="81" mass="9133">MLPIQDPSQEPPLLLLQHELHEVSFRSIHEAKAVPFLFGCSPPSCKLFSDHVVDGVHGSMISKQMLIRIGMKRSCYFLILS</sequence>
<accession>I3SMG9</accession>
<organism evidence="1">
    <name type="scientific">Lotus japonicus</name>
    <name type="common">Lotus corniculatus var. japonicus</name>
    <dbReference type="NCBI Taxonomy" id="34305"/>
    <lineage>
        <taxon>Eukaryota</taxon>
        <taxon>Viridiplantae</taxon>
        <taxon>Streptophyta</taxon>
        <taxon>Embryophyta</taxon>
        <taxon>Tracheophyta</taxon>
        <taxon>Spermatophyta</taxon>
        <taxon>Magnoliopsida</taxon>
        <taxon>eudicotyledons</taxon>
        <taxon>Gunneridae</taxon>
        <taxon>Pentapetalae</taxon>
        <taxon>rosids</taxon>
        <taxon>fabids</taxon>
        <taxon>Fabales</taxon>
        <taxon>Fabaceae</taxon>
        <taxon>Papilionoideae</taxon>
        <taxon>50 kb inversion clade</taxon>
        <taxon>NPAAA clade</taxon>
        <taxon>Hologalegina</taxon>
        <taxon>robinioid clade</taxon>
        <taxon>Loteae</taxon>
        <taxon>Lotus</taxon>
    </lineage>
</organism>
<dbReference type="AlphaFoldDB" id="I3SMG9"/>
<proteinExistence type="evidence at transcript level"/>
<name>I3SMG9_LOTJA</name>